<dbReference type="Proteomes" id="UP001209570">
    <property type="component" value="Unassembled WGS sequence"/>
</dbReference>
<sequence>MVSTTGEDGDLRDEPARSCADELSFAKFVGPADAVASANEGSHQGDASPEEQGSQSERQEASENEGSSDDDDNDVELDEPIEPGAADLEVEQHCVGDTGIEVFESMQDASRAVLFRRYSRLVPEDVEGLDKLLHNASCMSVDVPTCPQTLHACSSESCRELLRWKDARIQELQAALDHLAEVMAIQQRDMAAQRVFLSRQAEQLTTLSISLHQQKVSLHAERERLQRSSVKALATQLKEPMKKAMTAAGGRRTTIAAAERVSSAAAKLYATTLRSPTKVAASRGASMSQMRVNPLFHDDSGPQCPLADRSVSSPALEQSASSPRKTVIALTPPKVEIQTTPRGIRGTLRKLPSFSSQKAAASNNDLKDVDLEDAYSPTTTASSSFAELEARKREEPLESSASMASAASITSEQMKKTSSMSIGERWKSLRWSRSGG</sequence>
<feature type="compositionally biased region" description="Acidic residues" evidence="1">
    <location>
        <begin position="62"/>
        <end position="81"/>
    </location>
</feature>
<evidence type="ECO:0000313" key="3">
    <source>
        <dbReference type="Proteomes" id="UP001209570"/>
    </source>
</evidence>
<comment type="caution">
    <text evidence="2">The sequence shown here is derived from an EMBL/GenBank/DDBJ whole genome shotgun (WGS) entry which is preliminary data.</text>
</comment>
<proteinExistence type="predicted"/>
<keyword evidence="3" id="KW-1185">Reference proteome</keyword>
<accession>A0AAD5LPF4</accession>
<name>A0AAD5LPF4_PYTIN</name>
<feature type="compositionally biased region" description="Polar residues" evidence="1">
    <location>
        <begin position="409"/>
        <end position="421"/>
    </location>
</feature>
<protein>
    <submittedName>
        <fullName evidence="2">Uncharacterized protein</fullName>
    </submittedName>
</protein>
<gene>
    <name evidence="2" type="ORF">P43SY_002118</name>
</gene>
<dbReference type="AlphaFoldDB" id="A0AAD5LPF4"/>
<feature type="region of interest" description="Disordered" evidence="1">
    <location>
        <begin position="34"/>
        <end position="89"/>
    </location>
</feature>
<evidence type="ECO:0000256" key="1">
    <source>
        <dbReference type="SAM" id="MobiDB-lite"/>
    </source>
</evidence>
<feature type="compositionally biased region" description="Polar residues" evidence="1">
    <location>
        <begin position="310"/>
        <end position="324"/>
    </location>
</feature>
<feature type="region of interest" description="Disordered" evidence="1">
    <location>
        <begin position="379"/>
        <end position="436"/>
    </location>
</feature>
<evidence type="ECO:0000313" key="2">
    <source>
        <dbReference type="EMBL" id="KAJ0408148.1"/>
    </source>
</evidence>
<dbReference type="EMBL" id="JAKCXM010000014">
    <property type="protein sequence ID" value="KAJ0408148.1"/>
    <property type="molecule type" value="Genomic_DNA"/>
</dbReference>
<organism evidence="2 3">
    <name type="scientific">Pythium insidiosum</name>
    <name type="common">Pythiosis disease agent</name>
    <dbReference type="NCBI Taxonomy" id="114742"/>
    <lineage>
        <taxon>Eukaryota</taxon>
        <taxon>Sar</taxon>
        <taxon>Stramenopiles</taxon>
        <taxon>Oomycota</taxon>
        <taxon>Peronosporomycetes</taxon>
        <taxon>Pythiales</taxon>
        <taxon>Pythiaceae</taxon>
        <taxon>Pythium</taxon>
    </lineage>
</organism>
<reference evidence="2" key="1">
    <citation type="submission" date="2021-12" db="EMBL/GenBank/DDBJ databases">
        <title>Prjna785345.</title>
        <authorList>
            <person name="Rujirawat T."/>
            <person name="Krajaejun T."/>
        </authorList>
    </citation>
    <scope>NUCLEOTIDE SEQUENCE</scope>
    <source>
        <strain evidence="2">Pi057C3</strain>
    </source>
</reference>
<feature type="region of interest" description="Disordered" evidence="1">
    <location>
        <begin position="295"/>
        <end position="325"/>
    </location>
</feature>
<feature type="compositionally biased region" description="Low complexity" evidence="1">
    <location>
        <begin position="399"/>
        <end position="408"/>
    </location>
</feature>